<name>A0A839DV46_9PSEU</name>
<dbReference type="Proteomes" id="UP000569329">
    <property type="component" value="Unassembled WGS sequence"/>
</dbReference>
<dbReference type="InterPro" id="IPR045632">
    <property type="entry name" value="DUF6314"/>
</dbReference>
<keyword evidence="3" id="KW-1185">Reference proteome</keyword>
<sequence>MGGWPVFDLADYLGGHWRLDRGIRDGAGAELGTFAGTAEVTVEGSVLVYDERGTLDVGTYRGPAHRRLRYRITGPGLAEVYFDYGDFFHDLDLREGWWRTRHPCREDLYRGEFHVHGRHEWEQAWTVAGPTKNYAMTTRLRRAGAP</sequence>
<evidence type="ECO:0000313" key="3">
    <source>
        <dbReference type="Proteomes" id="UP000569329"/>
    </source>
</evidence>
<dbReference type="RefSeq" id="WP_182543878.1">
    <property type="nucleotide sequence ID" value="NZ_JACGWZ010000002.1"/>
</dbReference>
<dbReference type="AlphaFoldDB" id="A0A839DV46"/>
<accession>A0A839DV46</accession>
<evidence type="ECO:0000259" key="1">
    <source>
        <dbReference type="Pfam" id="PF19834"/>
    </source>
</evidence>
<evidence type="ECO:0000313" key="2">
    <source>
        <dbReference type="EMBL" id="MBA8824639.1"/>
    </source>
</evidence>
<feature type="domain" description="DUF6314" evidence="1">
    <location>
        <begin position="13"/>
        <end position="142"/>
    </location>
</feature>
<gene>
    <name evidence="2" type="ORF">FHX42_001986</name>
</gene>
<comment type="caution">
    <text evidence="2">The sequence shown here is derived from an EMBL/GenBank/DDBJ whole genome shotgun (WGS) entry which is preliminary data.</text>
</comment>
<dbReference type="EMBL" id="JACGWZ010000002">
    <property type="protein sequence ID" value="MBA8824639.1"/>
    <property type="molecule type" value="Genomic_DNA"/>
</dbReference>
<protein>
    <recommendedName>
        <fullName evidence="1">DUF6314 domain-containing protein</fullName>
    </recommendedName>
</protein>
<dbReference type="Pfam" id="PF19834">
    <property type="entry name" value="DUF6314"/>
    <property type="match status" value="1"/>
</dbReference>
<proteinExistence type="predicted"/>
<organism evidence="2 3">
    <name type="scientific">Halosaccharopolyspora lacisalsi</name>
    <dbReference type="NCBI Taxonomy" id="1000566"/>
    <lineage>
        <taxon>Bacteria</taxon>
        <taxon>Bacillati</taxon>
        <taxon>Actinomycetota</taxon>
        <taxon>Actinomycetes</taxon>
        <taxon>Pseudonocardiales</taxon>
        <taxon>Pseudonocardiaceae</taxon>
        <taxon>Halosaccharopolyspora</taxon>
    </lineage>
</organism>
<reference evidence="2 3" key="1">
    <citation type="submission" date="2020-07" db="EMBL/GenBank/DDBJ databases">
        <title>Sequencing the genomes of 1000 actinobacteria strains.</title>
        <authorList>
            <person name="Klenk H.-P."/>
        </authorList>
    </citation>
    <scope>NUCLEOTIDE SEQUENCE [LARGE SCALE GENOMIC DNA]</scope>
    <source>
        <strain evidence="2 3">DSM 45975</strain>
    </source>
</reference>